<sequence>MQNIADNFLNTYSSRCCKDVEDKLDTFIDYIEWRRVTSSAKKKRKPADTSLHQTPDGSLLDIMRNAYDLLLQCDIDIPEIESNDTYVDSGSLFLIFLHPTLGPLWEVTRQKFSSGSISKGSELQVKLAEFLWRNVQIEGSMIIAAENIMGSTRVNDKGAEDVSYIMSCYMETLSLRPTILPYKLFLITINPFLGKSSICSPRWLQIEDYFQRSRFSC</sequence>
<gene>
    <name evidence="2" type="ORF">HRI_001758700</name>
</gene>
<dbReference type="InterPro" id="IPR057388">
    <property type="entry name" value="Hexapep_UGP3_C"/>
</dbReference>
<dbReference type="OrthoDB" id="779905at2759"/>
<evidence type="ECO:0000313" key="3">
    <source>
        <dbReference type="Proteomes" id="UP001165190"/>
    </source>
</evidence>
<dbReference type="EMBL" id="BSYR01000017">
    <property type="protein sequence ID" value="GMI80894.1"/>
    <property type="molecule type" value="Genomic_DNA"/>
</dbReference>
<accession>A0A9W7HN34</accession>
<organism evidence="2 3">
    <name type="scientific">Hibiscus trionum</name>
    <name type="common">Flower of an hour</name>
    <dbReference type="NCBI Taxonomy" id="183268"/>
    <lineage>
        <taxon>Eukaryota</taxon>
        <taxon>Viridiplantae</taxon>
        <taxon>Streptophyta</taxon>
        <taxon>Embryophyta</taxon>
        <taxon>Tracheophyta</taxon>
        <taxon>Spermatophyta</taxon>
        <taxon>Magnoliopsida</taxon>
        <taxon>eudicotyledons</taxon>
        <taxon>Gunneridae</taxon>
        <taxon>Pentapetalae</taxon>
        <taxon>rosids</taxon>
        <taxon>malvids</taxon>
        <taxon>Malvales</taxon>
        <taxon>Malvaceae</taxon>
        <taxon>Malvoideae</taxon>
        <taxon>Hibiscus</taxon>
    </lineage>
</organism>
<evidence type="ECO:0000313" key="2">
    <source>
        <dbReference type="EMBL" id="GMI80894.1"/>
    </source>
</evidence>
<protein>
    <recommendedName>
        <fullName evidence="1">UGP3-like C-terminal hexapeptide repeats domain-containing protein</fullName>
    </recommendedName>
</protein>
<dbReference type="Pfam" id="PF25441">
    <property type="entry name" value="Hexapep_UGP3_C"/>
    <property type="match status" value="1"/>
</dbReference>
<reference evidence="2" key="1">
    <citation type="submission" date="2023-05" db="EMBL/GenBank/DDBJ databases">
        <title>Genome and transcriptome analyses reveal genes involved in the formation of fine ridges on petal epidermal cells in Hibiscus trionum.</title>
        <authorList>
            <person name="Koshimizu S."/>
            <person name="Masuda S."/>
            <person name="Ishii T."/>
            <person name="Shirasu K."/>
            <person name="Hoshino A."/>
            <person name="Arita M."/>
        </authorList>
    </citation>
    <scope>NUCLEOTIDE SEQUENCE</scope>
    <source>
        <strain evidence="2">Hamamatsu line</strain>
    </source>
</reference>
<feature type="domain" description="UGP3-like C-terminal hexapeptide repeats" evidence="1">
    <location>
        <begin position="112"/>
        <end position="168"/>
    </location>
</feature>
<dbReference type="Proteomes" id="UP001165190">
    <property type="component" value="Unassembled WGS sequence"/>
</dbReference>
<keyword evidence="3" id="KW-1185">Reference proteome</keyword>
<name>A0A9W7HN34_HIBTR</name>
<comment type="caution">
    <text evidence="2">The sequence shown here is derived from an EMBL/GenBank/DDBJ whole genome shotgun (WGS) entry which is preliminary data.</text>
</comment>
<dbReference type="AlphaFoldDB" id="A0A9W7HN34"/>
<dbReference type="InterPro" id="IPR029044">
    <property type="entry name" value="Nucleotide-diphossugar_trans"/>
</dbReference>
<evidence type="ECO:0000259" key="1">
    <source>
        <dbReference type="Pfam" id="PF25441"/>
    </source>
</evidence>
<proteinExistence type="predicted"/>
<dbReference type="SUPFAM" id="SSF53448">
    <property type="entry name" value="Nucleotide-diphospho-sugar transferases"/>
    <property type="match status" value="1"/>
</dbReference>